<dbReference type="CDD" id="cd08267">
    <property type="entry name" value="MDR1"/>
    <property type="match status" value="1"/>
</dbReference>
<dbReference type="SMART" id="SM00829">
    <property type="entry name" value="PKS_ER"/>
    <property type="match status" value="1"/>
</dbReference>
<dbReference type="RefSeq" id="WP_343974737.1">
    <property type="nucleotide sequence ID" value="NZ_BAAAHK010000013.1"/>
</dbReference>
<dbReference type="Gene3D" id="3.40.50.720">
    <property type="entry name" value="NAD(P)-binding Rossmann-like Domain"/>
    <property type="match status" value="1"/>
</dbReference>
<dbReference type="InterPro" id="IPR002364">
    <property type="entry name" value="Quin_OxRdtase/zeta-crystal_CS"/>
</dbReference>
<dbReference type="Pfam" id="PF13602">
    <property type="entry name" value="ADH_zinc_N_2"/>
    <property type="match status" value="1"/>
</dbReference>
<keyword evidence="3" id="KW-1185">Reference proteome</keyword>
<organism evidence="2 3">
    <name type="scientific">Kribbella koreensis</name>
    <dbReference type="NCBI Taxonomy" id="57909"/>
    <lineage>
        <taxon>Bacteria</taxon>
        <taxon>Bacillati</taxon>
        <taxon>Actinomycetota</taxon>
        <taxon>Actinomycetes</taxon>
        <taxon>Propionibacteriales</taxon>
        <taxon>Kribbellaceae</taxon>
        <taxon>Kribbella</taxon>
    </lineage>
</organism>
<dbReference type="InterPro" id="IPR013154">
    <property type="entry name" value="ADH-like_N"/>
</dbReference>
<reference evidence="2 3" key="1">
    <citation type="journal article" date="2019" name="Int. J. Syst. Evol. Microbiol.">
        <title>The Global Catalogue of Microorganisms (GCM) 10K type strain sequencing project: providing services to taxonomists for standard genome sequencing and annotation.</title>
        <authorList>
            <consortium name="The Broad Institute Genomics Platform"/>
            <consortium name="The Broad Institute Genome Sequencing Center for Infectious Disease"/>
            <person name="Wu L."/>
            <person name="Ma J."/>
        </authorList>
    </citation>
    <scope>NUCLEOTIDE SEQUENCE [LARGE SCALE GENOMIC DNA]</scope>
    <source>
        <strain evidence="2 3">JCM 10977</strain>
    </source>
</reference>
<dbReference type="InterPro" id="IPR011032">
    <property type="entry name" value="GroES-like_sf"/>
</dbReference>
<dbReference type="Pfam" id="PF08240">
    <property type="entry name" value="ADH_N"/>
    <property type="match status" value="1"/>
</dbReference>
<evidence type="ECO:0000313" key="3">
    <source>
        <dbReference type="Proteomes" id="UP001500542"/>
    </source>
</evidence>
<dbReference type="EMBL" id="BAAAHK010000013">
    <property type="protein sequence ID" value="GAA0950254.1"/>
    <property type="molecule type" value="Genomic_DNA"/>
</dbReference>
<dbReference type="SUPFAM" id="SSF51735">
    <property type="entry name" value="NAD(P)-binding Rossmann-fold domains"/>
    <property type="match status" value="1"/>
</dbReference>
<dbReference type="PROSITE" id="PS01162">
    <property type="entry name" value="QOR_ZETA_CRYSTAL"/>
    <property type="match status" value="1"/>
</dbReference>
<dbReference type="Proteomes" id="UP001500542">
    <property type="component" value="Unassembled WGS sequence"/>
</dbReference>
<feature type="domain" description="Enoyl reductase (ER)" evidence="1">
    <location>
        <begin position="10"/>
        <end position="320"/>
    </location>
</feature>
<evidence type="ECO:0000313" key="2">
    <source>
        <dbReference type="EMBL" id="GAA0950254.1"/>
    </source>
</evidence>
<dbReference type="Gene3D" id="3.90.180.10">
    <property type="entry name" value="Medium-chain alcohol dehydrogenases, catalytic domain"/>
    <property type="match status" value="1"/>
</dbReference>
<dbReference type="SUPFAM" id="SSF50129">
    <property type="entry name" value="GroES-like"/>
    <property type="match status" value="1"/>
</dbReference>
<dbReference type="InterPro" id="IPR020843">
    <property type="entry name" value="ER"/>
</dbReference>
<dbReference type="PANTHER" id="PTHR44013:SF1">
    <property type="entry name" value="ZINC-TYPE ALCOHOL DEHYDROGENASE-LIKE PROTEIN C16A3.02C"/>
    <property type="match status" value="1"/>
</dbReference>
<accession>A0ABN1R0Q5</accession>
<sequence>MRAVVRDSYGTADVLRVAEIARPAPGPGQVLVQIEAAGLDRGAWHLMTGKPYLLRLVFGVRRPRNPVLGRELAGRVVALGEGVTKFAEGDEVFGIGEGSFAQYAVARADKLAVKPAGLSFTEAAVLGISGTTALQALRDGGNIQAGQRVLITGASGGVGSYAVQLAKAFGAEVTGTASATKLALVQKLGADHVLDYTREDFADGVNRYDLIIDLAGTPTLKRLRRALTKTGTAVIAGGEGGGPISGGIDRQLRAQLLSPFIRQRLTSLLAKENAADLVVLLELVEAGKVLPSIDSVVPLDGVPQALVDLGDGLVSGKIAVAVS</sequence>
<protein>
    <submittedName>
        <fullName evidence="2">NAD(P)-dependent alcohol dehydrogenase</fullName>
    </submittedName>
</protein>
<evidence type="ECO:0000259" key="1">
    <source>
        <dbReference type="SMART" id="SM00829"/>
    </source>
</evidence>
<dbReference type="PANTHER" id="PTHR44013">
    <property type="entry name" value="ZINC-TYPE ALCOHOL DEHYDROGENASE-LIKE PROTEIN C16A3.02C"/>
    <property type="match status" value="1"/>
</dbReference>
<dbReference type="InterPro" id="IPR036291">
    <property type="entry name" value="NAD(P)-bd_dom_sf"/>
</dbReference>
<comment type="caution">
    <text evidence="2">The sequence shown here is derived from an EMBL/GenBank/DDBJ whole genome shotgun (WGS) entry which is preliminary data.</text>
</comment>
<name>A0ABN1R0Q5_9ACTN</name>
<gene>
    <name evidence="2" type="ORF">GCM10009554_49900</name>
</gene>
<proteinExistence type="predicted"/>
<dbReference type="InterPro" id="IPR052733">
    <property type="entry name" value="Chloroplast_QOR"/>
</dbReference>